<accession>A0A2G9GPX5</accession>
<dbReference type="AlphaFoldDB" id="A0A2G9GPX5"/>
<sequence length="60" mass="6456">MAVAVERKKPRLADFMAKIGLTTAAAAVVVPTVLLFLPGKFKWVSLLLLVIPTIATFLFG</sequence>
<keyword evidence="1" id="KW-1133">Transmembrane helix</keyword>
<protein>
    <submittedName>
        <fullName evidence="2">Uncharacterized protein</fullName>
    </submittedName>
</protein>
<keyword evidence="1" id="KW-0812">Transmembrane</keyword>
<dbReference type="EMBL" id="NKXS01004131">
    <property type="protein sequence ID" value="PIN07354.1"/>
    <property type="molecule type" value="Genomic_DNA"/>
</dbReference>
<comment type="caution">
    <text evidence="2">The sequence shown here is derived from an EMBL/GenBank/DDBJ whole genome shotgun (WGS) entry which is preliminary data.</text>
</comment>
<organism evidence="2 3">
    <name type="scientific">Handroanthus impetiginosus</name>
    <dbReference type="NCBI Taxonomy" id="429701"/>
    <lineage>
        <taxon>Eukaryota</taxon>
        <taxon>Viridiplantae</taxon>
        <taxon>Streptophyta</taxon>
        <taxon>Embryophyta</taxon>
        <taxon>Tracheophyta</taxon>
        <taxon>Spermatophyta</taxon>
        <taxon>Magnoliopsida</taxon>
        <taxon>eudicotyledons</taxon>
        <taxon>Gunneridae</taxon>
        <taxon>Pentapetalae</taxon>
        <taxon>asterids</taxon>
        <taxon>lamiids</taxon>
        <taxon>Lamiales</taxon>
        <taxon>Bignoniaceae</taxon>
        <taxon>Crescentiina</taxon>
        <taxon>Tabebuia alliance</taxon>
        <taxon>Handroanthus</taxon>
    </lineage>
</organism>
<keyword evidence="1" id="KW-0472">Membrane</keyword>
<evidence type="ECO:0000313" key="2">
    <source>
        <dbReference type="EMBL" id="PIN07354.1"/>
    </source>
</evidence>
<feature type="transmembrane region" description="Helical" evidence="1">
    <location>
        <begin position="15"/>
        <end position="37"/>
    </location>
</feature>
<dbReference type="Proteomes" id="UP000231279">
    <property type="component" value="Unassembled WGS sequence"/>
</dbReference>
<evidence type="ECO:0000256" key="1">
    <source>
        <dbReference type="SAM" id="Phobius"/>
    </source>
</evidence>
<gene>
    <name evidence="2" type="ORF">CDL12_20080</name>
</gene>
<feature type="transmembrane region" description="Helical" evidence="1">
    <location>
        <begin position="43"/>
        <end position="59"/>
    </location>
</feature>
<proteinExistence type="predicted"/>
<name>A0A2G9GPX5_9LAMI</name>
<reference evidence="3" key="1">
    <citation type="journal article" date="2018" name="Gigascience">
        <title>Genome assembly of the Pink Ipe (Handroanthus impetiginosus, Bignoniaceae), a highly valued, ecologically keystone Neotropical timber forest tree.</title>
        <authorList>
            <person name="Silva-Junior O.B."/>
            <person name="Grattapaglia D."/>
            <person name="Novaes E."/>
            <person name="Collevatti R.G."/>
        </authorList>
    </citation>
    <scope>NUCLEOTIDE SEQUENCE [LARGE SCALE GENOMIC DNA]</scope>
    <source>
        <strain evidence="3">cv. UFG-1</strain>
    </source>
</reference>
<evidence type="ECO:0000313" key="3">
    <source>
        <dbReference type="Proteomes" id="UP000231279"/>
    </source>
</evidence>
<keyword evidence="3" id="KW-1185">Reference proteome</keyword>